<evidence type="ECO:0000313" key="3">
    <source>
        <dbReference type="Proteomes" id="UP000019374"/>
    </source>
</evidence>
<dbReference type="GO" id="GO:0031505">
    <property type="term" value="P:fungal-type cell wall organization"/>
    <property type="evidence" value="ECO:0007669"/>
    <property type="project" value="TreeGrafter"/>
</dbReference>
<dbReference type="InterPro" id="IPR052413">
    <property type="entry name" value="SUR7_domain"/>
</dbReference>
<dbReference type="GO" id="GO:0051285">
    <property type="term" value="C:cell cortex of cell tip"/>
    <property type="evidence" value="ECO:0007669"/>
    <property type="project" value="TreeGrafter"/>
</dbReference>
<feature type="transmembrane region" description="Helical" evidence="1">
    <location>
        <begin position="287"/>
        <end position="311"/>
    </location>
</feature>
<dbReference type="PANTHER" id="PTHR28019:SF2">
    <property type="entry name" value="CELL MEMBRANE PROTEIN YLR413W-RELATED"/>
    <property type="match status" value="1"/>
</dbReference>
<sequence length="381" mass="39823">MSRLLDGVSGLLLRAALLVPLVLFLITGILTAVTTSSGTKPGTLQHLAIFKTTDGYAKLNVSQLDVASGITPETNNRRNAIGARGLVDDVLGALTGALPSSNGPRPSPTSALGGLLGQNSSLGAIAGAFSGQLIGSVAQEIEAQLGVPDWYSLHPRTFCSGNYNNPNDAKVGIVVRSCTTPGSELFPRARLQPRMVAADRSPSTERVGSLHEALGFDGPLANFPEQFPLPKVLNRSGVLAIDVLSAIITLLSVVFILATVLSFLAMLANAVAIILPHNKIVVITNTVLAGAAGTLVAGGYIGSFIVTIVVSKRLNTIFEDFNVVGSLGSEFLGIGIAATLLSLGAAGIWGIVFIVRFRARLLVLFKVVFSRFRPIADTKVY</sequence>
<dbReference type="PRINTS" id="PR00173">
    <property type="entry name" value="EDTRNSPORT"/>
</dbReference>
<protein>
    <submittedName>
        <fullName evidence="2">Actin cortical patch SUR7/pH-response regulator PalI</fullName>
    </submittedName>
</protein>
<keyword evidence="1" id="KW-0812">Transmembrane</keyword>
<feature type="transmembrane region" description="Helical" evidence="1">
    <location>
        <begin position="12"/>
        <end position="33"/>
    </location>
</feature>
<accession>T5ADD6</accession>
<proteinExistence type="predicted"/>
<dbReference type="EMBL" id="KE653123">
    <property type="protein sequence ID" value="EQK99847.1"/>
    <property type="molecule type" value="Genomic_DNA"/>
</dbReference>
<dbReference type="PANTHER" id="PTHR28019">
    <property type="entry name" value="CELL MEMBRANE PROTEIN YLR413W-RELATED"/>
    <property type="match status" value="1"/>
</dbReference>
<feature type="transmembrane region" description="Helical" evidence="1">
    <location>
        <begin position="243"/>
        <end position="275"/>
    </location>
</feature>
<dbReference type="OrthoDB" id="4926356at2759"/>
<dbReference type="AlphaFoldDB" id="T5ADD6"/>
<organism evidence="2 3">
    <name type="scientific">Ophiocordyceps sinensis (strain Co18 / CGMCC 3.14243)</name>
    <name type="common">Yarsagumba caterpillar fungus</name>
    <name type="synonym">Hirsutella sinensis</name>
    <dbReference type="NCBI Taxonomy" id="911162"/>
    <lineage>
        <taxon>Eukaryota</taxon>
        <taxon>Fungi</taxon>
        <taxon>Dikarya</taxon>
        <taxon>Ascomycota</taxon>
        <taxon>Pezizomycotina</taxon>
        <taxon>Sordariomycetes</taxon>
        <taxon>Hypocreomycetidae</taxon>
        <taxon>Hypocreales</taxon>
        <taxon>Ophiocordycipitaceae</taxon>
        <taxon>Ophiocordyceps</taxon>
    </lineage>
</organism>
<keyword evidence="1" id="KW-1133">Transmembrane helix</keyword>
<name>T5ADD6_OPHSC</name>
<dbReference type="GO" id="GO:0005886">
    <property type="term" value="C:plasma membrane"/>
    <property type="evidence" value="ECO:0007669"/>
    <property type="project" value="InterPro"/>
</dbReference>
<dbReference type="InterPro" id="IPR009571">
    <property type="entry name" value="SUR7/Rim9-like_fungi"/>
</dbReference>
<dbReference type="HOGENOM" id="CLU_725815_0_0_1"/>
<feature type="transmembrane region" description="Helical" evidence="1">
    <location>
        <begin position="331"/>
        <end position="355"/>
    </location>
</feature>
<dbReference type="Proteomes" id="UP000019374">
    <property type="component" value="Unassembled WGS sequence"/>
</dbReference>
<evidence type="ECO:0000256" key="1">
    <source>
        <dbReference type="SAM" id="Phobius"/>
    </source>
</evidence>
<keyword evidence="1" id="KW-0472">Membrane</keyword>
<gene>
    <name evidence="2" type="ORF">OCS_04437</name>
</gene>
<evidence type="ECO:0000313" key="2">
    <source>
        <dbReference type="EMBL" id="EQK99847.1"/>
    </source>
</evidence>
<dbReference type="Pfam" id="PF06687">
    <property type="entry name" value="SUR7"/>
    <property type="match status" value="1"/>
</dbReference>
<reference evidence="2 3" key="1">
    <citation type="journal article" date="2013" name="Chin. Sci. Bull.">
        <title>Genome survey uncovers the secrets of sex and lifestyle in caterpillar fungus.</title>
        <authorList>
            <person name="Hu X."/>
            <person name="Zhang Y."/>
            <person name="Xiao G."/>
            <person name="Zheng P."/>
            <person name="Xia Y."/>
            <person name="Zhang X."/>
            <person name="St Leger R.J."/>
            <person name="Liu X."/>
            <person name="Wang C."/>
        </authorList>
    </citation>
    <scope>NUCLEOTIDE SEQUENCE [LARGE SCALE GENOMIC DNA]</scope>
    <source>
        <strain evidence="3">Co18 / CGMCC 3.14243</strain>
        <tissue evidence="2">Fruit-body</tissue>
    </source>
</reference>